<dbReference type="Proteomes" id="UP001205603">
    <property type="component" value="Unassembled WGS sequence"/>
</dbReference>
<dbReference type="EC" id="5.1.1.7" evidence="3 8"/>
<comment type="subunit">
    <text evidence="8">Homodimer.</text>
</comment>
<comment type="caution">
    <text evidence="10">The sequence shown here is derived from an EMBL/GenBank/DDBJ whole genome shotgun (WGS) entry which is preliminary data.</text>
</comment>
<feature type="binding site" evidence="8">
    <location>
        <begin position="211"/>
        <end position="212"/>
    </location>
    <ligand>
        <name>substrate</name>
    </ligand>
</feature>
<dbReference type="GO" id="GO:0008837">
    <property type="term" value="F:diaminopimelate epimerase activity"/>
    <property type="evidence" value="ECO:0007669"/>
    <property type="project" value="UniProtKB-EC"/>
</dbReference>
<sequence>MRFVKMQGAGNDYIYLNGFEEEIANPGVLAKEMSDRHFGIGSDGIVLILPSESCDFGMRMFNADGSEAEMCGNASRCVGKYVYERGLTKKKKIMLETKAGTKILTLRIKNKKVESVCVDMGEPVLSPEKIPVKKTGASVIGQPFSIGNEIFNITCVSMGNPHVIIFMDDFSNRDLHTLGKQIECNPLFPECTNVEFVKVDSPESLYMRVWERGSGETYACGTGACASLVAAVLNGFSHRNAVLHLLGGDLEIEWKEFDNHVYMTGGAELVFEGEWPYKG</sequence>
<keyword evidence="4 8" id="KW-0028">Amino-acid biosynthesis</keyword>
<comment type="caution">
    <text evidence="8">Lacks conserved residue(s) required for the propagation of feature annotation.</text>
</comment>
<dbReference type="InterPro" id="IPR001653">
    <property type="entry name" value="DAP_epimerase_DapF"/>
</dbReference>
<feature type="binding site" evidence="8">
    <location>
        <position position="11"/>
    </location>
    <ligand>
        <name>substrate</name>
    </ligand>
</feature>
<evidence type="ECO:0000313" key="11">
    <source>
        <dbReference type="Proteomes" id="UP001205603"/>
    </source>
</evidence>
<proteinExistence type="inferred from homology"/>
<comment type="catalytic activity">
    <reaction evidence="7 8">
        <text>(2S,6S)-2,6-diaminopimelate = meso-2,6-diaminopimelate</text>
        <dbReference type="Rhea" id="RHEA:15393"/>
        <dbReference type="ChEBI" id="CHEBI:57609"/>
        <dbReference type="ChEBI" id="CHEBI:57791"/>
        <dbReference type="EC" id="5.1.1.7"/>
    </reaction>
</comment>
<feature type="site" description="Could be important to modulate the pK values of the two catalytic cysteine residues" evidence="8">
    <location>
        <position position="162"/>
    </location>
</feature>
<dbReference type="Gene3D" id="3.10.310.10">
    <property type="entry name" value="Diaminopimelate Epimerase, Chain A, domain 1"/>
    <property type="match status" value="2"/>
</dbReference>
<feature type="binding site" evidence="8">
    <location>
        <position position="62"/>
    </location>
    <ligand>
        <name>substrate</name>
    </ligand>
</feature>
<dbReference type="PROSITE" id="PS01326">
    <property type="entry name" value="DAP_EPIMERASE"/>
    <property type="match status" value="1"/>
</dbReference>
<keyword evidence="8" id="KW-0963">Cytoplasm</keyword>
<comment type="similarity">
    <text evidence="2 8">Belongs to the diaminopimelate epimerase family.</text>
</comment>
<name>A0ABT1MGS6_9BACT</name>
<dbReference type="InterPro" id="IPR018510">
    <property type="entry name" value="DAP_epimerase_AS"/>
</dbReference>
<feature type="active site" description="Proton donor" evidence="8">
    <location>
        <position position="71"/>
    </location>
</feature>
<evidence type="ECO:0000256" key="3">
    <source>
        <dbReference type="ARBA" id="ARBA00013080"/>
    </source>
</evidence>
<organism evidence="10 11">
    <name type="scientific">Coprobacter tertius</name>
    <dbReference type="NCBI Taxonomy" id="2944915"/>
    <lineage>
        <taxon>Bacteria</taxon>
        <taxon>Pseudomonadati</taxon>
        <taxon>Bacteroidota</taxon>
        <taxon>Bacteroidia</taxon>
        <taxon>Bacteroidales</taxon>
        <taxon>Barnesiellaceae</taxon>
        <taxon>Coprobacter</taxon>
    </lineage>
</organism>
<keyword evidence="11" id="KW-1185">Reference proteome</keyword>
<dbReference type="HAMAP" id="MF_00197">
    <property type="entry name" value="DAP_epimerase"/>
    <property type="match status" value="1"/>
</dbReference>
<keyword evidence="5 8" id="KW-0457">Lysine biosynthesis</keyword>
<dbReference type="PANTHER" id="PTHR31689">
    <property type="entry name" value="DIAMINOPIMELATE EPIMERASE, CHLOROPLASTIC"/>
    <property type="match status" value="1"/>
</dbReference>
<comment type="subcellular location">
    <subcellularLocation>
        <location evidence="8">Cytoplasm</location>
    </subcellularLocation>
</comment>
<evidence type="ECO:0000313" key="10">
    <source>
        <dbReference type="EMBL" id="MCP9611830.1"/>
    </source>
</evidence>
<gene>
    <name evidence="8 10" type="primary">dapF</name>
    <name evidence="10" type="ORF">NMU02_06970</name>
</gene>
<dbReference type="PANTHER" id="PTHR31689:SF0">
    <property type="entry name" value="DIAMINOPIMELATE EPIMERASE"/>
    <property type="match status" value="1"/>
</dbReference>
<evidence type="ECO:0000256" key="1">
    <source>
        <dbReference type="ARBA" id="ARBA00005196"/>
    </source>
</evidence>
<comment type="function">
    <text evidence="8">Catalyzes the stereoinversion of LL-2,6-diaminopimelate (L,L-DAP) to meso-diaminopimelate (meso-DAP), a precursor of L-lysine and an essential component of the bacterial peptidoglycan.</text>
</comment>
<protein>
    <recommendedName>
        <fullName evidence="3 8">Diaminopimelate epimerase</fullName>
        <shortName evidence="8">DAP epimerase</shortName>
        <ecNumber evidence="3 8">5.1.1.7</ecNumber>
    </recommendedName>
    <alternativeName>
        <fullName evidence="8">PLP-independent amino acid racemase</fullName>
    </alternativeName>
</protein>
<evidence type="ECO:0000256" key="9">
    <source>
        <dbReference type="PROSITE-ProRule" id="PRU10125"/>
    </source>
</evidence>
<evidence type="ECO:0000256" key="7">
    <source>
        <dbReference type="ARBA" id="ARBA00051712"/>
    </source>
</evidence>
<keyword evidence="6 8" id="KW-0413">Isomerase</keyword>
<dbReference type="RefSeq" id="WP_255026880.1">
    <property type="nucleotide sequence ID" value="NZ_JANDHW010000005.1"/>
</dbReference>
<evidence type="ECO:0000256" key="8">
    <source>
        <dbReference type="HAMAP-Rule" id="MF_00197"/>
    </source>
</evidence>
<reference evidence="10 11" key="1">
    <citation type="submission" date="2022-07" db="EMBL/GenBank/DDBJ databases">
        <title>Fecal culturing of patients with breast cancer.</title>
        <authorList>
            <person name="Teng N.M.Y."/>
            <person name="Kiu R."/>
            <person name="Evans R."/>
            <person name="Baker D.J."/>
            <person name="Zenner C."/>
            <person name="Robinson S.D."/>
            <person name="Hall L.J."/>
        </authorList>
    </citation>
    <scope>NUCLEOTIDE SEQUENCE [LARGE SCALE GENOMIC DNA]</scope>
    <source>
        <strain evidence="10 11">LH1063</strain>
    </source>
</reference>
<dbReference type="SUPFAM" id="SSF54506">
    <property type="entry name" value="Diaminopimelate epimerase-like"/>
    <property type="match status" value="1"/>
</dbReference>
<evidence type="ECO:0000256" key="4">
    <source>
        <dbReference type="ARBA" id="ARBA00022605"/>
    </source>
</evidence>
<comment type="pathway">
    <text evidence="1 8">Amino-acid biosynthesis; L-lysine biosynthesis via DAP pathway; DL-2,6-diaminopimelate from LL-2,6-diaminopimelate: step 1/1.</text>
</comment>
<evidence type="ECO:0000256" key="2">
    <source>
        <dbReference type="ARBA" id="ARBA00010219"/>
    </source>
</evidence>
<evidence type="ECO:0000256" key="6">
    <source>
        <dbReference type="ARBA" id="ARBA00023235"/>
    </source>
</evidence>
<dbReference type="EMBL" id="JANDHW010000005">
    <property type="protein sequence ID" value="MCP9611830.1"/>
    <property type="molecule type" value="Genomic_DNA"/>
</dbReference>
<feature type="binding site" evidence="8">
    <location>
        <position position="160"/>
    </location>
    <ligand>
        <name>substrate</name>
    </ligand>
</feature>
<accession>A0ABT1MGS6</accession>
<feature type="active site" description="Proton acceptor" evidence="8">
    <location>
        <position position="220"/>
    </location>
</feature>
<dbReference type="NCBIfam" id="TIGR00652">
    <property type="entry name" value="DapF"/>
    <property type="match status" value="1"/>
</dbReference>
<feature type="binding site" evidence="8">
    <location>
        <position position="193"/>
    </location>
    <ligand>
        <name>substrate</name>
    </ligand>
</feature>
<dbReference type="Pfam" id="PF01678">
    <property type="entry name" value="DAP_epimerase"/>
    <property type="match status" value="2"/>
</dbReference>
<feature type="binding site" evidence="8">
    <location>
        <begin position="221"/>
        <end position="222"/>
    </location>
    <ligand>
        <name>substrate</name>
    </ligand>
</feature>
<feature type="active site" evidence="9">
    <location>
        <position position="71"/>
    </location>
</feature>
<feature type="site" description="Could be important to modulate the pK values of the two catalytic cysteine residues" evidence="8">
    <location>
        <position position="211"/>
    </location>
</feature>
<feature type="binding site" evidence="8">
    <location>
        <begin position="72"/>
        <end position="73"/>
    </location>
    <ligand>
        <name>substrate</name>
    </ligand>
</feature>
<evidence type="ECO:0000256" key="5">
    <source>
        <dbReference type="ARBA" id="ARBA00023154"/>
    </source>
</evidence>